<keyword evidence="8" id="KW-0472">Membrane</keyword>
<reference evidence="11 12" key="1">
    <citation type="journal article" date="2010" name="Cell">
        <title>The genome of Naegleria gruberi illuminates early eukaryotic versatility.</title>
        <authorList>
            <person name="Fritz-Laylin L.K."/>
            <person name="Prochnik S.E."/>
            <person name="Ginger M.L."/>
            <person name="Dacks J.B."/>
            <person name="Carpenter M.L."/>
            <person name="Field M.C."/>
            <person name="Kuo A."/>
            <person name="Paredez A."/>
            <person name="Chapman J."/>
            <person name="Pham J."/>
            <person name="Shu S."/>
            <person name="Neupane R."/>
            <person name="Cipriano M."/>
            <person name="Mancuso J."/>
            <person name="Tu H."/>
            <person name="Salamov A."/>
            <person name="Lindquist E."/>
            <person name="Shapiro H."/>
            <person name="Lucas S."/>
            <person name="Grigoriev I.V."/>
            <person name="Cande W.Z."/>
            <person name="Fulton C."/>
            <person name="Rokhsar D.S."/>
            <person name="Dawson S.C."/>
        </authorList>
    </citation>
    <scope>NUCLEOTIDE SEQUENCE [LARGE SCALE GENOMIC DNA]</scope>
    <source>
        <strain evidence="11 12">NEG-M</strain>
    </source>
</reference>
<feature type="compositionally biased region" description="Basic and acidic residues" evidence="9">
    <location>
        <begin position="88"/>
        <end position="114"/>
    </location>
</feature>
<proteinExistence type="inferred from homology"/>
<feature type="compositionally biased region" description="Basic and acidic residues" evidence="9">
    <location>
        <begin position="123"/>
        <end position="174"/>
    </location>
</feature>
<dbReference type="InterPro" id="IPR036388">
    <property type="entry name" value="WH-like_DNA-bd_sf"/>
</dbReference>
<keyword evidence="12" id="KW-1185">Reference proteome</keyword>
<dbReference type="InParanoid" id="D2VYK8"/>
<keyword evidence="4" id="KW-0812">Transmembrane</keyword>
<gene>
    <name evidence="11" type="ORF">NAEGRDRAFT_53285</name>
</gene>
<keyword evidence="10" id="KW-0732">Signal</keyword>
<dbReference type="InterPro" id="IPR019153">
    <property type="entry name" value="DDRGK_dom-contain"/>
</dbReference>
<dbReference type="STRING" id="5762.D2VYK8"/>
<comment type="similarity">
    <text evidence="2">Belongs to the DDRGK1 family.</text>
</comment>
<dbReference type="OMA" id="EFTRECN"/>
<dbReference type="eggNOG" id="KOG3054">
    <property type="taxonomic scope" value="Eukaryota"/>
</dbReference>
<dbReference type="InterPro" id="IPR050899">
    <property type="entry name" value="DDRGK_domain-containing"/>
</dbReference>
<evidence type="ECO:0000256" key="6">
    <source>
        <dbReference type="ARBA" id="ARBA00022824"/>
    </source>
</evidence>
<keyword evidence="7" id="KW-1133">Transmembrane helix</keyword>
<name>D2VYK8_NAEGR</name>
<dbReference type="GeneID" id="8858027"/>
<evidence type="ECO:0000256" key="8">
    <source>
        <dbReference type="ARBA" id="ARBA00023136"/>
    </source>
</evidence>
<dbReference type="FunFam" id="1.10.10.10:FF:000143">
    <property type="entry name" value="DDRGK domain-containing protein 1"/>
    <property type="match status" value="1"/>
</dbReference>
<evidence type="ECO:0000313" key="12">
    <source>
        <dbReference type="Proteomes" id="UP000006671"/>
    </source>
</evidence>
<dbReference type="InterPro" id="IPR036390">
    <property type="entry name" value="WH_DNA-bd_sf"/>
</dbReference>
<dbReference type="SMART" id="SM01128">
    <property type="entry name" value="DDRGK"/>
    <property type="match status" value="1"/>
</dbReference>
<evidence type="ECO:0000256" key="9">
    <source>
        <dbReference type="SAM" id="MobiDB-lite"/>
    </source>
</evidence>
<dbReference type="Gene3D" id="1.10.10.10">
    <property type="entry name" value="Winged helix-like DNA-binding domain superfamily/Winged helix DNA-binding domain"/>
    <property type="match status" value="1"/>
</dbReference>
<dbReference type="VEuPathDB" id="AmoebaDB:NAEGRDRAFT_53285"/>
<evidence type="ECO:0000256" key="10">
    <source>
        <dbReference type="SAM" id="SignalP"/>
    </source>
</evidence>
<dbReference type="PANTHER" id="PTHR48176:SF1">
    <property type="entry name" value="DDRGK DOMAIN-CONTAINING PROTEIN 1"/>
    <property type="match status" value="1"/>
</dbReference>
<evidence type="ECO:0000313" key="11">
    <source>
        <dbReference type="EMBL" id="EFC38074.1"/>
    </source>
</evidence>
<dbReference type="AlphaFoldDB" id="D2VYK8"/>
<dbReference type="Proteomes" id="UP000006671">
    <property type="component" value="Unassembled WGS sequence"/>
</dbReference>
<protein>
    <recommendedName>
        <fullName evidence="3">DDRGK domain-containing protein 1</fullName>
    </recommendedName>
</protein>
<comment type="subcellular location">
    <subcellularLocation>
        <location evidence="1">Endoplasmic reticulum membrane</location>
        <topology evidence="1">Single-pass membrane protein</topology>
    </subcellularLocation>
</comment>
<dbReference type="OrthoDB" id="2285710at2759"/>
<keyword evidence="6" id="KW-0256">Endoplasmic reticulum</keyword>
<organism evidence="12">
    <name type="scientific">Naegleria gruberi</name>
    <name type="common">Amoeba</name>
    <dbReference type="NCBI Taxonomy" id="5762"/>
    <lineage>
        <taxon>Eukaryota</taxon>
        <taxon>Discoba</taxon>
        <taxon>Heterolobosea</taxon>
        <taxon>Tetramitia</taxon>
        <taxon>Eutetramitia</taxon>
        <taxon>Vahlkampfiidae</taxon>
        <taxon>Naegleria</taxon>
    </lineage>
</organism>
<dbReference type="RefSeq" id="XP_002670818.1">
    <property type="nucleotide sequence ID" value="XM_002670772.1"/>
</dbReference>
<feature type="chain" id="PRO_5003038746" description="DDRGK domain-containing protein 1" evidence="10">
    <location>
        <begin position="22"/>
        <end position="309"/>
    </location>
</feature>
<dbReference type="KEGG" id="ngr:NAEGRDRAFT_53285"/>
<dbReference type="SUPFAM" id="SSF46785">
    <property type="entry name" value="Winged helix' DNA-binding domain"/>
    <property type="match status" value="1"/>
</dbReference>
<evidence type="ECO:0000256" key="2">
    <source>
        <dbReference type="ARBA" id="ARBA00009829"/>
    </source>
</evidence>
<accession>D2VYK8</accession>
<evidence type="ECO:0000256" key="5">
    <source>
        <dbReference type="ARBA" id="ARBA00022786"/>
    </source>
</evidence>
<evidence type="ECO:0000256" key="1">
    <source>
        <dbReference type="ARBA" id="ARBA00004389"/>
    </source>
</evidence>
<evidence type="ECO:0000256" key="7">
    <source>
        <dbReference type="ARBA" id="ARBA00022989"/>
    </source>
</evidence>
<dbReference type="PANTHER" id="PTHR48176">
    <property type="entry name" value="DDRGK DOMAIN-CONTAINING PROTEIN 1"/>
    <property type="match status" value="1"/>
</dbReference>
<dbReference type="GO" id="GO:0005789">
    <property type="term" value="C:endoplasmic reticulum membrane"/>
    <property type="evidence" value="ECO:0007669"/>
    <property type="project" value="UniProtKB-SubCell"/>
</dbReference>
<dbReference type="GO" id="GO:0044389">
    <property type="term" value="F:ubiquitin-like protein ligase binding"/>
    <property type="evidence" value="ECO:0007669"/>
    <property type="project" value="TreeGrafter"/>
</dbReference>
<dbReference type="Pfam" id="PF09756">
    <property type="entry name" value="DDRGK"/>
    <property type="match status" value="1"/>
</dbReference>
<feature type="signal peptide" evidence="10">
    <location>
        <begin position="1"/>
        <end position="21"/>
    </location>
</feature>
<dbReference type="EMBL" id="GG738911">
    <property type="protein sequence ID" value="EFC38074.1"/>
    <property type="molecule type" value="Genomic_DNA"/>
</dbReference>
<sequence>MLEAILNFFYWLLALIGLGQATQQQQIVAPEQHQDEEEHHHQQRRNIPAARGQIRRRKNAAASASSSTNDDHESASSGSDESDDDGSDHDSEAGEEDIHIHSKLTRNERVNLKKMEKRRQKQALKEQREAMVQAEKERKTQMKKKMEDEELEREEKEAELREAERIQREEKEKKKQEEYEEWRHLFEVSEQGEGIDSDMTHNESILSEFINYIKDHKVVVLEDLASEFKIKTEHCINRIKSLEEEGKITGLLDDRGKFIYISKEEIEKVKQFILQEGRISISDLRNESNKLINLKPKEEDVNIEEILVK</sequence>
<evidence type="ECO:0000256" key="3">
    <source>
        <dbReference type="ARBA" id="ARBA00018218"/>
    </source>
</evidence>
<keyword evidence="5" id="KW-0833">Ubl conjugation pathway</keyword>
<feature type="region of interest" description="Disordered" evidence="9">
    <location>
        <begin position="27"/>
        <end position="174"/>
    </location>
</feature>
<evidence type="ECO:0000256" key="4">
    <source>
        <dbReference type="ARBA" id="ARBA00022692"/>
    </source>
</evidence>